<comment type="caution">
    <text evidence="27">The sequence shown here is derived from an EMBL/GenBank/DDBJ whole genome shotgun (WGS) entry which is preliminary data.</text>
</comment>
<comment type="similarity">
    <text evidence="2">Belongs to the major facilitator superfamily.</text>
</comment>
<feature type="transmembrane region" description="Helical" evidence="26">
    <location>
        <begin position="305"/>
        <end position="325"/>
    </location>
</feature>
<comment type="catalytic activity">
    <reaction evidence="20">
        <text>L-lysyl-glycine(out) = L-lysyl-glycine(in)</text>
        <dbReference type="Rhea" id="RHEA:79407"/>
        <dbReference type="ChEBI" id="CHEBI:191202"/>
    </reaction>
</comment>
<feature type="compositionally biased region" description="Low complexity" evidence="25">
    <location>
        <begin position="567"/>
        <end position="581"/>
    </location>
</feature>
<proteinExistence type="inferred from homology"/>
<evidence type="ECO:0000256" key="15">
    <source>
        <dbReference type="ARBA" id="ARBA00044899"/>
    </source>
</evidence>
<evidence type="ECO:0000256" key="6">
    <source>
        <dbReference type="ARBA" id="ARBA00023136"/>
    </source>
</evidence>
<evidence type="ECO:0000256" key="25">
    <source>
        <dbReference type="SAM" id="MobiDB-lite"/>
    </source>
</evidence>
<keyword evidence="6 26" id="KW-0472">Membrane</keyword>
<evidence type="ECO:0000256" key="17">
    <source>
        <dbReference type="ARBA" id="ARBA00044903"/>
    </source>
</evidence>
<evidence type="ECO:0000256" key="2">
    <source>
        <dbReference type="ARBA" id="ARBA00008335"/>
    </source>
</evidence>
<comment type="catalytic activity">
    <reaction evidence="8">
        <text>L-lysyl-L-alanine(out) = L-lysyl-L-alanine(in)</text>
        <dbReference type="Rhea" id="RHEA:79399"/>
        <dbReference type="ChEBI" id="CHEBI:229954"/>
    </reaction>
</comment>
<keyword evidence="4 26" id="KW-0812">Transmembrane</keyword>
<name>A0AAD5SN59_9FUNG</name>
<dbReference type="PANTHER" id="PTHR23512:SF3">
    <property type="entry name" value="MAJOR FACILITATOR SUPERFAMILY DOMAIN-CONTAINING PROTEIN 1"/>
    <property type="match status" value="1"/>
</dbReference>
<dbReference type="SUPFAM" id="SSF103473">
    <property type="entry name" value="MFS general substrate transporter"/>
    <property type="match status" value="1"/>
</dbReference>
<evidence type="ECO:0000256" key="24">
    <source>
        <dbReference type="ARBA" id="ARBA00046376"/>
    </source>
</evidence>
<comment type="catalytic activity">
    <reaction evidence="14">
        <text>L-aspartyl-L-lysine(out) = L-aspartyl-L-lysine(in)</text>
        <dbReference type="Rhea" id="RHEA:79411"/>
        <dbReference type="ChEBI" id="CHEBI:229953"/>
    </reaction>
</comment>
<dbReference type="EMBL" id="JADGJH010004185">
    <property type="protein sequence ID" value="KAJ3086861.1"/>
    <property type="molecule type" value="Genomic_DNA"/>
</dbReference>
<keyword evidence="3" id="KW-0813">Transport</keyword>
<evidence type="ECO:0000256" key="23">
    <source>
        <dbReference type="ARBA" id="ARBA00045709"/>
    </source>
</evidence>
<evidence type="ECO:0000256" key="12">
    <source>
        <dbReference type="ARBA" id="ARBA00044891"/>
    </source>
</evidence>
<evidence type="ECO:0000256" key="11">
    <source>
        <dbReference type="ARBA" id="ARBA00044884"/>
    </source>
</evidence>
<evidence type="ECO:0000256" key="1">
    <source>
        <dbReference type="ARBA" id="ARBA00004155"/>
    </source>
</evidence>
<organism evidence="27 28">
    <name type="scientific">Physocladia obscura</name>
    <dbReference type="NCBI Taxonomy" id="109957"/>
    <lineage>
        <taxon>Eukaryota</taxon>
        <taxon>Fungi</taxon>
        <taxon>Fungi incertae sedis</taxon>
        <taxon>Chytridiomycota</taxon>
        <taxon>Chytridiomycota incertae sedis</taxon>
        <taxon>Chytridiomycetes</taxon>
        <taxon>Chytridiales</taxon>
        <taxon>Chytriomycetaceae</taxon>
        <taxon>Physocladia</taxon>
    </lineage>
</organism>
<comment type="catalytic activity">
    <reaction evidence="17">
        <text>L-arginyl-glycine(out) = L-arginyl-glycine(in)</text>
        <dbReference type="Rhea" id="RHEA:79391"/>
        <dbReference type="ChEBI" id="CHEBI:229955"/>
    </reaction>
</comment>
<evidence type="ECO:0000256" key="19">
    <source>
        <dbReference type="ARBA" id="ARBA00044919"/>
    </source>
</evidence>
<keyword evidence="5 26" id="KW-1133">Transmembrane helix</keyword>
<evidence type="ECO:0000256" key="13">
    <source>
        <dbReference type="ARBA" id="ARBA00044893"/>
    </source>
</evidence>
<reference evidence="27" key="1">
    <citation type="submission" date="2020-05" db="EMBL/GenBank/DDBJ databases">
        <title>Phylogenomic resolution of chytrid fungi.</title>
        <authorList>
            <person name="Stajich J.E."/>
            <person name="Amses K."/>
            <person name="Simmons R."/>
            <person name="Seto K."/>
            <person name="Myers J."/>
            <person name="Bonds A."/>
            <person name="Quandt C.A."/>
            <person name="Barry K."/>
            <person name="Liu P."/>
            <person name="Grigoriev I."/>
            <person name="Longcore J.E."/>
            <person name="James T.Y."/>
        </authorList>
    </citation>
    <scope>NUCLEOTIDE SEQUENCE</scope>
    <source>
        <strain evidence="27">JEL0513</strain>
    </source>
</reference>
<feature type="transmembrane region" description="Helical" evidence="26">
    <location>
        <begin position="395"/>
        <end position="418"/>
    </location>
</feature>
<evidence type="ECO:0000256" key="26">
    <source>
        <dbReference type="SAM" id="Phobius"/>
    </source>
</evidence>
<feature type="region of interest" description="Disordered" evidence="25">
    <location>
        <begin position="566"/>
        <end position="590"/>
    </location>
</feature>
<evidence type="ECO:0000313" key="27">
    <source>
        <dbReference type="EMBL" id="KAJ3086861.1"/>
    </source>
</evidence>
<dbReference type="Proteomes" id="UP001211907">
    <property type="component" value="Unassembled WGS sequence"/>
</dbReference>
<evidence type="ECO:0000256" key="21">
    <source>
        <dbReference type="ARBA" id="ARBA00044985"/>
    </source>
</evidence>
<accession>A0AAD5SN59</accession>
<comment type="catalytic activity">
    <reaction evidence="9">
        <text>L-histidyl-glycine(out) = L-histidyl-glycine(in)</text>
        <dbReference type="Rhea" id="RHEA:79395"/>
        <dbReference type="ChEBI" id="CHEBI:229957"/>
    </reaction>
</comment>
<dbReference type="GO" id="GO:0022857">
    <property type="term" value="F:transmembrane transporter activity"/>
    <property type="evidence" value="ECO:0007669"/>
    <property type="project" value="InterPro"/>
</dbReference>
<comment type="catalytic activity">
    <reaction evidence="19">
        <text>L-alanyl-L-lysine(out) = L-alanyl-L-lysine(in)</text>
        <dbReference type="Rhea" id="RHEA:79415"/>
        <dbReference type="ChEBI" id="CHEBI:192470"/>
    </reaction>
</comment>
<gene>
    <name evidence="27" type="ORF">HK100_008554</name>
</gene>
<evidence type="ECO:0000256" key="22">
    <source>
        <dbReference type="ARBA" id="ARBA00045018"/>
    </source>
</evidence>
<keyword evidence="28" id="KW-1185">Reference proteome</keyword>
<comment type="catalytic activity">
    <reaction evidence="11">
        <text>L-alpha-aminoacyl-L-histidine(out) = L-alpha-aminoacyl-L-histidine(in)</text>
        <dbReference type="Rhea" id="RHEA:79375"/>
        <dbReference type="ChEBI" id="CHEBI:229967"/>
    </reaction>
</comment>
<dbReference type="AlphaFoldDB" id="A0AAD5SN59"/>
<evidence type="ECO:0000256" key="10">
    <source>
        <dbReference type="ARBA" id="ARBA00044881"/>
    </source>
</evidence>
<feature type="transmembrane region" description="Helical" evidence="26">
    <location>
        <begin position="331"/>
        <end position="353"/>
    </location>
</feature>
<comment type="subcellular location">
    <subcellularLocation>
        <location evidence="1">Lysosome membrane</location>
        <topology evidence="1">Multi-pass membrane protein</topology>
    </subcellularLocation>
</comment>
<feature type="transmembrane region" description="Helical" evidence="26">
    <location>
        <begin position="360"/>
        <end position="383"/>
    </location>
</feature>
<evidence type="ECO:0000256" key="16">
    <source>
        <dbReference type="ARBA" id="ARBA00044900"/>
    </source>
</evidence>
<dbReference type="PANTHER" id="PTHR23512">
    <property type="entry name" value="MAJOR FACILITATOR SUPERFAMILY DOMAIN-CONTAINING PROTEIN 1"/>
    <property type="match status" value="1"/>
</dbReference>
<evidence type="ECO:0000256" key="20">
    <source>
        <dbReference type="ARBA" id="ARBA00044924"/>
    </source>
</evidence>
<comment type="catalytic activity">
    <reaction evidence="15">
        <text>L-arginyl-L-alpha-amino acid(out) = L-arginyl-L-alpha-amino acid(in)</text>
        <dbReference type="Rhea" id="RHEA:79371"/>
        <dbReference type="ChEBI" id="CHEBI:84315"/>
    </reaction>
</comment>
<comment type="catalytic activity">
    <reaction evidence="13">
        <text>L-alpha-aminoacyl-L-lysine(out) = L-alpha-aminoacyl-L-lysine(in)</text>
        <dbReference type="Rhea" id="RHEA:79383"/>
        <dbReference type="ChEBI" id="CHEBI:229966"/>
    </reaction>
</comment>
<dbReference type="Gene3D" id="1.20.1250.20">
    <property type="entry name" value="MFS general substrate transporter like domains"/>
    <property type="match status" value="1"/>
</dbReference>
<sequence length="610" mass="64526">MIMLFSNIVGIGQLIFTTGLYLKSYRVLVAGRLFFGIGSECLEVATAAVLTDWFGDNSGGSGGLAFALSLNLASARILTALNDNLSPIVTLAAADESPINAAWIGCALCAVGIFAGGGLAWVDRDASRILAGVCVVSDNSSYRGVESGSGGGGSYYGEETMPLLESQPGSSSSLLGDCDENVQQIFEQTDHDVAGTTAATVGINDQSDRAIHNGLQFPGLKIVVEDIGYESEEFEEQREEQHWNQFSIEGATIPFFQISTTFFHNKWGLNPSSAGFVMGLPDCIAAIGTPICGVILDKAGHRTKFLMAGALMLATGHTILQYATIFPTVGISFIGIGFSIFAATIWPCVSLLVPANQIATGYGIITVALNISLTLFPLLVAWIRNASHDFSGVQHAFIFLSLAGAAFAFQLSIMSPVLDSHRTHRRVVTAAAGITEASSQSSPLFSSSPSLTPRSTSSNNPENSNASAAAMTATAADFSERLVARCVGGHTIVPTQPTVLRHHHVVKFGAVMAAQGDGQLQHGRWESGSREGVNTRRRHSFESRGALMMARCDCDCDCDGETLGPLSPATATSNSSSSATRGRSDRLAVPSGQIRAVRSVSPVRRRVHYF</sequence>
<dbReference type="InterPro" id="IPR011701">
    <property type="entry name" value="MFS"/>
</dbReference>
<comment type="function">
    <text evidence="23">Lysosomal dipeptide uniporter that selectively exports lysine, arginine or histidine-containing dipeptides with a net positive charge from the lysosome lumen into the cytosol. Could play a role in a specific type of protein O-glycosylation indirectly regulating macrophages migration and tissue invasion. Also essential for liver homeostasis.</text>
</comment>
<evidence type="ECO:0000256" key="8">
    <source>
        <dbReference type="ARBA" id="ARBA00044876"/>
    </source>
</evidence>
<dbReference type="InterPro" id="IPR052187">
    <property type="entry name" value="MFSD1"/>
</dbReference>
<dbReference type="InterPro" id="IPR036259">
    <property type="entry name" value="MFS_trans_sf"/>
</dbReference>
<feature type="region of interest" description="Disordered" evidence="25">
    <location>
        <begin position="439"/>
        <end position="468"/>
    </location>
</feature>
<comment type="subunit">
    <text evidence="24">Homodimer. Interacts with lysosomal protein GLMP (via lumenal domain); the interaction starts while both proteins are still in the endoplasmic reticulum and is required for stabilization of MFSD1 in lysosomes but has no direct effect on its targeting to lysosomes or transporter activity.</text>
</comment>
<comment type="catalytic activity">
    <reaction evidence="18">
        <text>L-histidyl-L-alpha-amino acid(out) = L-histidyl-L-alpha-amino acid(in)</text>
        <dbReference type="Rhea" id="RHEA:79379"/>
        <dbReference type="ChEBI" id="CHEBI:229964"/>
    </reaction>
</comment>
<comment type="catalytic activity">
    <reaction evidence="16">
        <text>L-lysyl-L-lysine(out) = L-lysyl-L-lysine(in)</text>
        <dbReference type="Rhea" id="RHEA:79403"/>
        <dbReference type="ChEBI" id="CHEBI:229956"/>
    </reaction>
</comment>
<comment type="catalytic activity">
    <reaction evidence="12">
        <text>L-lysyl-L-alpha-amino acid(out) = L-lysyl-L-alpha-amino acid(in)</text>
        <dbReference type="Rhea" id="RHEA:79387"/>
        <dbReference type="ChEBI" id="CHEBI:229965"/>
    </reaction>
</comment>
<evidence type="ECO:0000256" key="3">
    <source>
        <dbReference type="ARBA" id="ARBA00022448"/>
    </source>
</evidence>
<evidence type="ECO:0000313" key="28">
    <source>
        <dbReference type="Proteomes" id="UP001211907"/>
    </source>
</evidence>
<keyword evidence="7" id="KW-0458">Lysosome</keyword>
<dbReference type="Pfam" id="PF07690">
    <property type="entry name" value="MFS_1"/>
    <property type="match status" value="1"/>
</dbReference>
<evidence type="ECO:0000256" key="5">
    <source>
        <dbReference type="ARBA" id="ARBA00022989"/>
    </source>
</evidence>
<feature type="transmembrane region" description="Helical" evidence="26">
    <location>
        <begin position="101"/>
        <end position="122"/>
    </location>
</feature>
<protein>
    <recommendedName>
        <fullName evidence="21">Lysosomal dipeptide transporter MFSD1</fullName>
    </recommendedName>
    <alternativeName>
        <fullName evidence="22">Major facilitator superfamily domain-containing protein 1</fullName>
    </alternativeName>
</protein>
<evidence type="ECO:0000256" key="7">
    <source>
        <dbReference type="ARBA" id="ARBA00023228"/>
    </source>
</evidence>
<evidence type="ECO:0000256" key="4">
    <source>
        <dbReference type="ARBA" id="ARBA00022692"/>
    </source>
</evidence>
<comment type="catalytic activity">
    <reaction evidence="10">
        <text>L-alpha-aminoacyl-L-arginine(out) = L-alpha-aminoacyl-L-arginine(in)</text>
        <dbReference type="Rhea" id="RHEA:79367"/>
        <dbReference type="ChEBI" id="CHEBI:229968"/>
    </reaction>
</comment>
<evidence type="ECO:0000256" key="9">
    <source>
        <dbReference type="ARBA" id="ARBA00044878"/>
    </source>
</evidence>
<evidence type="ECO:0000256" key="18">
    <source>
        <dbReference type="ARBA" id="ARBA00044912"/>
    </source>
</evidence>
<evidence type="ECO:0000256" key="14">
    <source>
        <dbReference type="ARBA" id="ARBA00044898"/>
    </source>
</evidence>